<dbReference type="AlphaFoldDB" id="A8BLH7"/>
<dbReference type="EMBL" id="AACB03000003">
    <property type="protein sequence ID" value="KAE8302762.1"/>
    <property type="molecule type" value="Genomic_DNA"/>
</dbReference>
<reference evidence="3 4" key="1">
    <citation type="journal article" date="2007" name="Science">
        <title>Genomic minimalism in the early diverging intestinal parasite Giardia lamblia.</title>
        <authorList>
            <person name="Morrison H.G."/>
            <person name="McArthur A.G."/>
            <person name="Gillin F.D."/>
            <person name="Aley S.B."/>
            <person name="Adam R.D."/>
            <person name="Olsen G.J."/>
            <person name="Best A.A."/>
            <person name="Cande W.Z."/>
            <person name="Chen F."/>
            <person name="Cipriano M.J."/>
            <person name="Davids B.J."/>
            <person name="Dawson S.C."/>
            <person name="Elmendorf H.G."/>
            <person name="Hehl A.B."/>
            <person name="Holder M.E."/>
            <person name="Huse S.M."/>
            <person name="Kim U.U."/>
            <person name="Lasek-Nesselquist E."/>
            <person name="Manning G."/>
            <person name="Nigam A."/>
            <person name="Nixon J.E."/>
            <person name="Palm D."/>
            <person name="Passamaneck N.E."/>
            <person name="Prabhu A."/>
            <person name="Reich C.I."/>
            <person name="Reiner D.S."/>
            <person name="Samuelson J."/>
            <person name="Svard S.G."/>
            <person name="Sogin M.L."/>
        </authorList>
    </citation>
    <scope>NUCLEOTIDE SEQUENCE [LARGE SCALE GENOMIC DNA]</scope>
    <source>
        <strain evidence="3 4">WB C6</strain>
    </source>
</reference>
<name>A8BLH7_GIAIC</name>
<protein>
    <submittedName>
        <fullName evidence="3">Uncharacterized protein</fullName>
    </submittedName>
</protein>
<sequence>MKLLHVLYRSVEAFLSTLADTTVGGILACQHAFNASLLTAPRRPRTRPGHRTHEEPPDEEHYEVPLPPTRGSSSCCSHRAGHRPAGIFLMSIDAASSPVPTAQTLAVTETEPLVLQSKTRIPRPQGMSPAFRQLLIDLFLQVVVSCFFISMAVTCLCVTIPALHARPYPED</sequence>
<evidence type="ECO:0000313" key="4">
    <source>
        <dbReference type="Proteomes" id="UP000001548"/>
    </source>
</evidence>
<keyword evidence="2" id="KW-1133">Transmembrane helix</keyword>
<dbReference type="GeneID" id="5699185"/>
<gene>
    <name evidence="3" type="ORF">GL50803_004455</name>
</gene>
<dbReference type="KEGG" id="gla:GL50803_004455"/>
<dbReference type="HOGENOM" id="CLU_1565820_0_0_1"/>
<keyword evidence="2" id="KW-0812">Transmembrane</keyword>
<evidence type="ECO:0000256" key="1">
    <source>
        <dbReference type="SAM" id="MobiDB-lite"/>
    </source>
</evidence>
<dbReference type="VEuPathDB" id="GiardiaDB:GL50803_4455"/>
<dbReference type="RefSeq" id="XP_001706297.1">
    <property type="nucleotide sequence ID" value="XM_001706245.1"/>
</dbReference>
<evidence type="ECO:0000256" key="2">
    <source>
        <dbReference type="SAM" id="Phobius"/>
    </source>
</evidence>
<feature type="transmembrane region" description="Helical" evidence="2">
    <location>
        <begin position="138"/>
        <end position="163"/>
    </location>
</feature>
<dbReference type="Proteomes" id="UP000001548">
    <property type="component" value="Unassembled WGS sequence"/>
</dbReference>
<keyword evidence="4" id="KW-1185">Reference proteome</keyword>
<evidence type="ECO:0000313" key="3">
    <source>
        <dbReference type="EMBL" id="KAE8302762.1"/>
    </source>
</evidence>
<proteinExistence type="predicted"/>
<feature type="region of interest" description="Disordered" evidence="1">
    <location>
        <begin position="40"/>
        <end position="68"/>
    </location>
</feature>
<comment type="caution">
    <text evidence="3">The sequence shown here is derived from an EMBL/GenBank/DDBJ whole genome shotgun (WGS) entry which is preliminary data.</text>
</comment>
<keyword evidence="2" id="KW-0472">Membrane</keyword>
<organism evidence="3 4">
    <name type="scientific">Giardia intestinalis (strain ATCC 50803 / WB clone C6)</name>
    <name type="common">Giardia lamblia</name>
    <dbReference type="NCBI Taxonomy" id="184922"/>
    <lineage>
        <taxon>Eukaryota</taxon>
        <taxon>Metamonada</taxon>
        <taxon>Diplomonadida</taxon>
        <taxon>Hexamitidae</taxon>
        <taxon>Giardiinae</taxon>
        <taxon>Giardia</taxon>
    </lineage>
</organism>
<accession>A8BLH7</accession>